<dbReference type="OrthoDB" id="1780383at2"/>
<evidence type="ECO:0000313" key="3">
    <source>
        <dbReference type="Proteomes" id="UP000076512"/>
    </source>
</evidence>
<dbReference type="RefSeq" id="WP_067580790.1">
    <property type="nucleotide sequence ID" value="NZ_JABMCZ010000002.1"/>
</dbReference>
<organism evidence="2 3">
    <name type="scientific">Nocardia terpenica</name>
    <dbReference type="NCBI Taxonomy" id="455432"/>
    <lineage>
        <taxon>Bacteria</taxon>
        <taxon>Bacillati</taxon>
        <taxon>Actinomycetota</taxon>
        <taxon>Actinomycetes</taxon>
        <taxon>Mycobacteriales</taxon>
        <taxon>Nocardiaceae</taxon>
        <taxon>Nocardia</taxon>
    </lineage>
</organism>
<dbReference type="EMBL" id="LWGR01000021">
    <property type="protein sequence ID" value="KZM68840.1"/>
    <property type="molecule type" value="Genomic_DNA"/>
</dbReference>
<dbReference type="STRING" id="455432.AWN90_13710"/>
<gene>
    <name evidence="2" type="ORF">AWN90_13710</name>
</gene>
<dbReference type="Proteomes" id="UP000076512">
    <property type="component" value="Unassembled WGS sequence"/>
</dbReference>
<dbReference type="InterPro" id="IPR021145">
    <property type="entry name" value="Portal_protein_SPP1_Gp6-like"/>
</dbReference>
<keyword evidence="3" id="KW-1185">Reference proteome</keyword>
<protein>
    <recommendedName>
        <fullName evidence="4">Phage portal protein</fullName>
    </recommendedName>
</protein>
<feature type="region of interest" description="Disordered" evidence="1">
    <location>
        <begin position="448"/>
        <end position="473"/>
    </location>
</feature>
<dbReference type="AlphaFoldDB" id="A0A164HUY5"/>
<dbReference type="Pfam" id="PF05133">
    <property type="entry name" value="SPP1_portal"/>
    <property type="match status" value="1"/>
</dbReference>
<comment type="caution">
    <text evidence="2">The sequence shown here is derived from an EMBL/GenBank/DDBJ whole genome shotgun (WGS) entry which is preliminary data.</text>
</comment>
<reference evidence="2 3" key="1">
    <citation type="submission" date="2016-04" db="EMBL/GenBank/DDBJ databases">
        <authorList>
            <person name="Evans L.H."/>
            <person name="Alamgir A."/>
            <person name="Owens N."/>
            <person name="Weber N.D."/>
            <person name="Virtaneva K."/>
            <person name="Barbian K."/>
            <person name="Babar A."/>
            <person name="Rosenke K."/>
        </authorList>
    </citation>
    <scope>NUCLEOTIDE SEQUENCE [LARGE SCALE GENOMIC DNA]</scope>
    <source>
        <strain evidence="2 3">IFM 0406</strain>
    </source>
</reference>
<name>A0A164HUY5_9NOCA</name>
<evidence type="ECO:0000256" key="1">
    <source>
        <dbReference type="SAM" id="MobiDB-lite"/>
    </source>
</evidence>
<sequence>MATAVDVDKTRDEMLNKFEEQQSKLKENKAYYESERRPTAIGIATPPNMRDLLANIGYPRLYVNALADRLELEGFQLAGQDEADEQLWDWWQANFLDVEATLGHVDALVHGRAYITVAAPDENDPGVDPNTPIIRVEPPTALHAVIDPRTRQVSQAIRATYDAEGNEVIASTLYLPERTVAWVKEQGQWKVLSTINHGMEMVPVIPLTNRNRLSDLNGTSEITPELRSVTDAAARLMMNLQATAELMAVPQRLLFGVKAEDLGVEGDNPNAVMEAYLARIIAFEDHEAKAQQFQAAELRNFTEGLQELAKQAAAYTGLPPQYLSSSSDNPASAEAIKASESRLVKNAERKSKIFGGAWEQAMRVAYKVMNPGSDIPPEYYRMETVWRDPSTPTYAAKADAAAKLYNAGNGVIPKEQARIDMGYSIEQRLKMKEWDEEENPMGQLASMYAVKPPSAANTPEEPDAPAPEEQAAA</sequence>
<accession>A0A164HUY5</accession>
<proteinExistence type="predicted"/>
<evidence type="ECO:0008006" key="4">
    <source>
        <dbReference type="Google" id="ProtNLM"/>
    </source>
</evidence>
<evidence type="ECO:0000313" key="2">
    <source>
        <dbReference type="EMBL" id="KZM68840.1"/>
    </source>
</evidence>